<dbReference type="RefSeq" id="WP_072836523.1">
    <property type="nucleotide sequence ID" value="NZ_FQUU01000017.1"/>
</dbReference>
<protein>
    <submittedName>
        <fullName evidence="2">Methyltransferase domain-containing protein</fullName>
    </submittedName>
</protein>
<dbReference type="AlphaFoldDB" id="A0A1M5E1S1"/>
<feature type="domain" description="Methyltransferase type 11" evidence="1">
    <location>
        <begin position="64"/>
        <end position="155"/>
    </location>
</feature>
<evidence type="ECO:0000313" key="2">
    <source>
        <dbReference type="EMBL" id="SHF73116.1"/>
    </source>
</evidence>
<dbReference type="CDD" id="cd02440">
    <property type="entry name" value="AdoMet_MTases"/>
    <property type="match status" value="1"/>
</dbReference>
<dbReference type="SUPFAM" id="SSF53335">
    <property type="entry name" value="S-adenosyl-L-methionine-dependent methyltransferases"/>
    <property type="match status" value="1"/>
</dbReference>
<dbReference type="InterPro" id="IPR029063">
    <property type="entry name" value="SAM-dependent_MTases_sf"/>
</dbReference>
<keyword evidence="2" id="KW-0489">Methyltransferase</keyword>
<dbReference type="STRING" id="1121884.SAMN02745131_03387"/>
<proteinExistence type="predicted"/>
<dbReference type="PANTHER" id="PTHR43591">
    <property type="entry name" value="METHYLTRANSFERASE"/>
    <property type="match status" value="1"/>
</dbReference>
<evidence type="ECO:0000259" key="1">
    <source>
        <dbReference type="Pfam" id="PF08241"/>
    </source>
</evidence>
<accession>A0A1M5E1S1</accession>
<reference evidence="2 3" key="1">
    <citation type="submission" date="2016-11" db="EMBL/GenBank/DDBJ databases">
        <authorList>
            <person name="Jaros S."/>
            <person name="Januszkiewicz K."/>
            <person name="Wedrychowicz H."/>
        </authorList>
    </citation>
    <scope>NUCLEOTIDE SEQUENCE [LARGE SCALE GENOMIC DNA]</scope>
    <source>
        <strain evidence="2 3">DSM 18119</strain>
    </source>
</reference>
<dbReference type="Proteomes" id="UP000184048">
    <property type="component" value="Unassembled WGS sequence"/>
</dbReference>
<dbReference type="Gene3D" id="3.40.50.150">
    <property type="entry name" value="Vaccinia Virus protein VP39"/>
    <property type="match status" value="1"/>
</dbReference>
<evidence type="ECO:0000313" key="3">
    <source>
        <dbReference type="Proteomes" id="UP000184048"/>
    </source>
</evidence>
<gene>
    <name evidence="2" type="ORF">SAMN02745131_03387</name>
</gene>
<keyword evidence="3" id="KW-1185">Reference proteome</keyword>
<dbReference type="GO" id="GO:0008757">
    <property type="term" value="F:S-adenosylmethionine-dependent methyltransferase activity"/>
    <property type="evidence" value="ECO:0007669"/>
    <property type="project" value="InterPro"/>
</dbReference>
<organism evidence="2 3">
    <name type="scientific">Flavisolibacter ginsengisoli DSM 18119</name>
    <dbReference type="NCBI Taxonomy" id="1121884"/>
    <lineage>
        <taxon>Bacteria</taxon>
        <taxon>Pseudomonadati</taxon>
        <taxon>Bacteroidota</taxon>
        <taxon>Chitinophagia</taxon>
        <taxon>Chitinophagales</taxon>
        <taxon>Chitinophagaceae</taxon>
        <taxon>Flavisolibacter</taxon>
    </lineage>
</organism>
<sequence length="281" mass="32288">MIKYISAINDPVLTDALEEKMAKFYKKNESYYDDIDFNRSAWFDKSNLLYQDILENSLGKLICEIGCGRAGILDTKQIDPNNYSGCDFSSSLIELNKTKYPTANFKTITDPKKFPFEDEKFDIVFSVFVLEHVVRPHLFLNELIRVVKPGGKIIILCPDYFGRLSISSQKLGKLPGTGTQKLNNGNYIDAFRTVIYGRVLLPMFFYWKLRNAGRKSVFLLNNDPSCFSFPFSPDVDAVYVTHKEEISNELNNLGAKPLEIKSDLKDFAKLKRWIYLVHEVN</sequence>
<dbReference type="EMBL" id="FQUU01000017">
    <property type="protein sequence ID" value="SHF73116.1"/>
    <property type="molecule type" value="Genomic_DNA"/>
</dbReference>
<dbReference type="GO" id="GO:0032259">
    <property type="term" value="P:methylation"/>
    <property type="evidence" value="ECO:0007669"/>
    <property type="project" value="UniProtKB-KW"/>
</dbReference>
<name>A0A1M5E1S1_9BACT</name>
<dbReference type="OrthoDB" id="9805171at2"/>
<dbReference type="InterPro" id="IPR013216">
    <property type="entry name" value="Methyltransf_11"/>
</dbReference>
<keyword evidence="2" id="KW-0808">Transferase</keyword>
<dbReference type="Pfam" id="PF08241">
    <property type="entry name" value="Methyltransf_11"/>
    <property type="match status" value="1"/>
</dbReference>